<keyword evidence="3 5" id="KW-0687">Ribonucleoprotein</keyword>
<dbReference type="GO" id="GO:0005840">
    <property type="term" value="C:ribosome"/>
    <property type="evidence" value="ECO:0007669"/>
    <property type="project" value="UniProtKB-KW"/>
</dbReference>
<dbReference type="PATRIC" id="fig|496833.3.peg.91"/>
<dbReference type="PANTHER" id="PTHR39080:SF1">
    <property type="entry name" value="LARGE RIBOSOMAL SUBUNIT PROTEIN BL28A"/>
    <property type="match status" value="1"/>
</dbReference>
<dbReference type="InterPro" id="IPR034704">
    <property type="entry name" value="Ribosomal_bL28/bL31-like_sf"/>
</dbReference>
<organism evidence="6 7">
    <name type="scientific">Mycoplasmopsis fermentans (strain ATCC 19989 / NBRC 14854 / NCTC 10117 / PG18)</name>
    <name type="common">Mycoplasma fermentans</name>
    <dbReference type="NCBI Taxonomy" id="496833"/>
    <lineage>
        <taxon>Bacteria</taxon>
        <taxon>Bacillati</taxon>
        <taxon>Mycoplasmatota</taxon>
        <taxon>Mycoplasmoidales</taxon>
        <taxon>Metamycoplasmataceae</taxon>
        <taxon>Mycoplasmopsis</taxon>
    </lineage>
</organism>
<gene>
    <name evidence="5" type="primary">rpmB</name>
    <name evidence="6" type="ordered locus">MBIO_0506</name>
</gene>
<dbReference type="GO" id="GO:1990904">
    <property type="term" value="C:ribonucleoprotein complex"/>
    <property type="evidence" value="ECO:0007669"/>
    <property type="project" value="UniProtKB-KW"/>
</dbReference>
<proteinExistence type="inferred from homology"/>
<evidence type="ECO:0000256" key="2">
    <source>
        <dbReference type="ARBA" id="ARBA00022980"/>
    </source>
</evidence>
<dbReference type="NCBIfam" id="TIGR00009">
    <property type="entry name" value="L28"/>
    <property type="match status" value="1"/>
</dbReference>
<dbReference type="Proteomes" id="UP000006810">
    <property type="component" value="Chromosome"/>
</dbReference>
<evidence type="ECO:0000313" key="7">
    <source>
        <dbReference type="Proteomes" id="UP000006810"/>
    </source>
</evidence>
<dbReference type="InterPro" id="IPR037147">
    <property type="entry name" value="Ribosomal_bL28_sf"/>
</dbReference>
<dbReference type="PANTHER" id="PTHR39080">
    <property type="entry name" value="50S RIBOSOMAL PROTEIN L28"/>
    <property type="match status" value="1"/>
</dbReference>
<dbReference type="Gene3D" id="2.30.170.40">
    <property type="entry name" value="Ribosomal protein L28/L24"/>
    <property type="match status" value="1"/>
</dbReference>
<dbReference type="AlphaFoldDB" id="C4XF49"/>
<dbReference type="InterPro" id="IPR050096">
    <property type="entry name" value="Bacterial_rp_bL28"/>
</dbReference>
<dbReference type="KEGG" id="mfp:MBIO_0506"/>
<dbReference type="HAMAP" id="MF_00373">
    <property type="entry name" value="Ribosomal_bL28"/>
    <property type="match status" value="1"/>
</dbReference>
<evidence type="ECO:0000313" key="6">
    <source>
        <dbReference type="EMBL" id="BAH69771.1"/>
    </source>
</evidence>
<dbReference type="GO" id="GO:0003735">
    <property type="term" value="F:structural constituent of ribosome"/>
    <property type="evidence" value="ECO:0007669"/>
    <property type="project" value="InterPro"/>
</dbReference>
<dbReference type="GO" id="GO:0006412">
    <property type="term" value="P:translation"/>
    <property type="evidence" value="ECO:0007669"/>
    <property type="project" value="UniProtKB-UniRule"/>
</dbReference>
<evidence type="ECO:0000256" key="3">
    <source>
        <dbReference type="ARBA" id="ARBA00023274"/>
    </source>
</evidence>
<reference evidence="6 7" key="1">
    <citation type="journal article" date="2009" name="Curr. Microbiol.">
        <title>Molecular cloning and expression of a novel cholinephosphotransferase involved in glycoglycerophospholipid biosynthesis of Mycoplasma fermentans.</title>
        <authorList>
            <person name="Ishida N."/>
            <person name="Irikura D."/>
            <person name="Matsuda K."/>
            <person name="Sato S."/>
            <person name="Asano K."/>
        </authorList>
    </citation>
    <scope>NUCLEOTIDE SEQUENCE [LARGE SCALE GENOMIC DNA]</scope>
    <source>
        <strain evidence="7">ATCC 19989 / NBRC 14854 / NCTC 10117 / PG18</strain>
    </source>
</reference>
<protein>
    <recommendedName>
        <fullName evidence="4 5">Large ribosomal subunit protein bL28</fullName>
    </recommendedName>
</protein>
<dbReference type="EMBL" id="AP009608">
    <property type="protein sequence ID" value="BAH69771.1"/>
    <property type="molecule type" value="Genomic_DNA"/>
</dbReference>
<sequence length="73" mass="7967">MRKGAILMSRRDQLTGKGPMVGNIRSHAMNASKRKFNVNLQKVTMNVNGKKVTLRVSAKTAKTLKNKGVSVVA</sequence>
<evidence type="ECO:0000256" key="5">
    <source>
        <dbReference type="HAMAP-Rule" id="MF_00373"/>
    </source>
</evidence>
<comment type="similarity">
    <text evidence="1 5">Belongs to the bacterial ribosomal protein bL28 family.</text>
</comment>
<evidence type="ECO:0000256" key="1">
    <source>
        <dbReference type="ARBA" id="ARBA00008760"/>
    </source>
</evidence>
<dbReference type="InterPro" id="IPR001383">
    <property type="entry name" value="Ribosomal_bL28_bact-type"/>
</dbReference>
<dbReference type="eggNOG" id="COG0227">
    <property type="taxonomic scope" value="Bacteria"/>
</dbReference>
<keyword evidence="7" id="KW-1185">Reference proteome</keyword>
<dbReference type="HOGENOM" id="CLU_064548_7_2_14"/>
<accession>C4XF49</accession>
<dbReference type="InterPro" id="IPR026569">
    <property type="entry name" value="Ribosomal_bL28"/>
</dbReference>
<dbReference type="Pfam" id="PF00830">
    <property type="entry name" value="Ribosomal_L28"/>
    <property type="match status" value="1"/>
</dbReference>
<name>C4XF49_MYCFP</name>
<evidence type="ECO:0000256" key="4">
    <source>
        <dbReference type="ARBA" id="ARBA00035174"/>
    </source>
</evidence>
<keyword evidence="2 5" id="KW-0689">Ribosomal protein</keyword>
<dbReference type="SUPFAM" id="SSF143800">
    <property type="entry name" value="L28p-like"/>
    <property type="match status" value="1"/>
</dbReference>